<dbReference type="Proteomes" id="UP000029995">
    <property type="component" value="Unassembled WGS sequence"/>
</dbReference>
<proteinExistence type="predicted"/>
<protein>
    <submittedName>
        <fullName evidence="1">Uncharacterized protein</fullName>
    </submittedName>
</protein>
<gene>
    <name evidence="1" type="ORF">P409_02975</name>
</gene>
<comment type="caution">
    <text evidence="1">The sequence shown here is derived from an EMBL/GenBank/DDBJ whole genome shotgun (WGS) entry which is preliminary data.</text>
</comment>
<dbReference type="AlphaFoldDB" id="A0A0A0DFD3"/>
<name>A0A0A0DFD3_9PROT</name>
<reference evidence="1 2" key="1">
    <citation type="submission" date="2014-01" db="EMBL/GenBank/DDBJ databases">
        <title>Genome sequence determination for a cystic fibrosis isolate, Inquilinus limosus.</title>
        <authorList>
            <person name="Pino M."/>
            <person name="Di Conza J."/>
            <person name="Gutkind G."/>
        </authorList>
    </citation>
    <scope>NUCLEOTIDE SEQUENCE [LARGE SCALE GENOMIC DNA]</scope>
    <source>
        <strain evidence="1 2">MP06</strain>
    </source>
</reference>
<dbReference type="EMBL" id="JANX01000015">
    <property type="protein sequence ID" value="KGM35702.1"/>
    <property type="molecule type" value="Genomic_DNA"/>
</dbReference>
<sequence length="88" mass="9644">MTIISSREDPVPSNETALILSAIEDLRQEGRVRDAKLDQMLGIRERVEALETEVGRHRWGGIVALLLVAAGLFGEPAKTALMKLLGLH</sequence>
<evidence type="ECO:0000313" key="2">
    <source>
        <dbReference type="Proteomes" id="UP000029995"/>
    </source>
</evidence>
<accession>A0A0A0DFD3</accession>
<organism evidence="1 2">
    <name type="scientific">Inquilinus limosus MP06</name>
    <dbReference type="NCBI Taxonomy" id="1398085"/>
    <lineage>
        <taxon>Bacteria</taxon>
        <taxon>Pseudomonadati</taxon>
        <taxon>Pseudomonadota</taxon>
        <taxon>Alphaproteobacteria</taxon>
        <taxon>Rhodospirillales</taxon>
        <taxon>Rhodospirillaceae</taxon>
        <taxon>Inquilinus</taxon>
    </lineage>
</organism>
<evidence type="ECO:0000313" key="1">
    <source>
        <dbReference type="EMBL" id="KGM35702.1"/>
    </source>
</evidence>